<dbReference type="InterPro" id="IPR052672">
    <property type="entry name" value="Type1_Cytokine_Rcpt_Type2"/>
</dbReference>
<proteinExistence type="inferred from homology"/>
<protein>
    <submittedName>
        <fullName evidence="14">Interleukin 12 receptor, beta 2a</fullName>
    </submittedName>
    <submittedName>
        <fullName evidence="13">Interleukin-12 receptor subunit beta-2-like</fullName>
    </submittedName>
</protein>
<dbReference type="Ensembl" id="ENSNFUT00015022479.1">
    <property type="protein sequence ID" value="ENSNFUP00015021471.1"/>
    <property type="gene ID" value="ENSNFUG00015010436.1"/>
</dbReference>
<evidence type="ECO:0000256" key="6">
    <source>
        <dbReference type="ARBA" id="ARBA00022989"/>
    </source>
</evidence>
<evidence type="ECO:0000256" key="10">
    <source>
        <dbReference type="SAM" id="Phobius"/>
    </source>
</evidence>
<evidence type="ECO:0000256" key="3">
    <source>
        <dbReference type="ARBA" id="ARBA00022692"/>
    </source>
</evidence>
<dbReference type="GeneTree" id="ENSGT00940000155776"/>
<keyword evidence="5" id="KW-0677">Repeat</keyword>
<keyword evidence="4 11" id="KW-0732">Signal</keyword>
<feature type="transmembrane region" description="Helical" evidence="10">
    <location>
        <begin position="600"/>
        <end position="620"/>
    </location>
</feature>
<evidence type="ECO:0000256" key="2">
    <source>
        <dbReference type="ARBA" id="ARBA00008921"/>
    </source>
</evidence>
<keyword evidence="7 10" id="KW-0472">Membrane</keyword>
<accession>A0A8C6LPG3</accession>
<comment type="similarity">
    <text evidence="2">Belongs to the type I cytokine receptor family. Type 2 subfamily.</text>
</comment>
<dbReference type="EMBL" id="JAAVVJ010000017">
    <property type="protein sequence ID" value="KAF7203250.1"/>
    <property type="molecule type" value="Genomic_DNA"/>
</dbReference>
<evidence type="ECO:0000256" key="4">
    <source>
        <dbReference type="ARBA" id="ARBA00022729"/>
    </source>
</evidence>
<keyword evidence="15" id="KW-1185">Reference proteome</keyword>
<keyword evidence="6 10" id="KW-1133">Transmembrane helix</keyword>
<evidence type="ECO:0000256" key="9">
    <source>
        <dbReference type="ARBA" id="ARBA00023180"/>
    </source>
</evidence>
<dbReference type="PROSITE" id="PS50853">
    <property type="entry name" value="FN3"/>
    <property type="match status" value="2"/>
</dbReference>
<feature type="chain" id="PRO_5044681337" evidence="11">
    <location>
        <begin position="22"/>
        <end position="798"/>
    </location>
</feature>
<name>A0A8C6LPG3_NOTFU</name>
<evidence type="ECO:0000259" key="12">
    <source>
        <dbReference type="PROSITE" id="PS50853"/>
    </source>
</evidence>
<sequence>MFLSLTSVIALTLLAVQNCVGEPLCVLSSSVGSVVLRGSSFHVYCTFKCKCKGSMCSNHPPTLQGHKQLNSTTIYLHVKNITEKQTYSCHCSSPDQYIAHRPSCPHAADPCGLDILVGYPPDPPKIVSCIYETLKSRNGVVNCTWNRGRDTHLKDHFELWVRTGSGNHIEVFNVSSKRAELLSTTFSLSRLVQSILVQVQSQNALGSVESSPVNYTVSDIVRPSRPVLQQPECSSRYCIIKAETSVKIQSLQIQIKTSQEQEWKTHPDSVTLTSSSQAQNISSLEPYRSYDFRARSKFSTGLWSVWSESVASWTQEEAPSQALDVWFPPDVKPMTIYWKEANTSISSGRILDYRVRVHSRNRTIMNSSTGNKSFSGLFCADCKVTVWARNSKGLSPPATITIHRIKANTLQDVRAVGINSTIAISWRKLEAAPAEYVVEWYPEDPNLKEIKWVRLGKNNTRTVLTGISPWVCYEGAVFAFYNEDLVSRTKFKRVATLESAPTLGPSIEKMVEGGKTIITWPELPRIHRRGCITKYTIYLKWHRDNKSHQKLYFARASDRKYVMKDLPSGRYSLMMSASTAKGESPAGQKIEFFVEENTQLPPLLVFVLAAPVVLFLCCLCNSATVKQRFREYFYCLIPEVVPDPANSKWAKECTREKGKMSLQLPSGSAGLIIKEDETIPVNVEELSKQICDTPTSLSSPPLTSMSPETEQTKLLYPCLPYIKSLSQDSDSSDHTETSQDTTVDYITSHGPELLDAYDQEDGDEPMHFVPSLNIFIDPLEFGGKLTLDAVKIDCSDFF</sequence>
<dbReference type="AlphaFoldDB" id="A0A8C6LPG3"/>
<evidence type="ECO:0000256" key="7">
    <source>
        <dbReference type="ARBA" id="ARBA00023136"/>
    </source>
</evidence>
<dbReference type="InterPro" id="IPR013783">
    <property type="entry name" value="Ig-like_fold"/>
</dbReference>
<evidence type="ECO:0000313" key="14">
    <source>
        <dbReference type="Ensembl" id="ENSNFUP00015021471.1"/>
    </source>
</evidence>
<evidence type="ECO:0000313" key="15">
    <source>
        <dbReference type="Proteomes" id="UP000694548"/>
    </source>
</evidence>
<gene>
    <name evidence="14" type="primary">il12rb2</name>
    <name evidence="13" type="ORF">G4P62_016302</name>
</gene>
<organism evidence="14 15">
    <name type="scientific">Nothobranchius furzeri</name>
    <name type="common">Turquoise killifish</name>
    <dbReference type="NCBI Taxonomy" id="105023"/>
    <lineage>
        <taxon>Eukaryota</taxon>
        <taxon>Metazoa</taxon>
        <taxon>Chordata</taxon>
        <taxon>Craniata</taxon>
        <taxon>Vertebrata</taxon>
        <taxon>Euteleostomi</taxon>
        <taxon>Actinopterygii</taxon>
        <taxon>Neopterygii</taxon>
        <taxon>Teleostei</taxon>
        <taxon>Neoteleostei</taxon>
        <taxon>Acanthomorphata</taxon>
        <taxon>Ovalentaria</taxon>
        <taxon>Atherinomorphae</taxon>
        <taxon>Cyprinodontiformes</taxon>
        <taxon>Nothobranchiidae</taxon>
        <taxon>Nothobranchius</taxon>
    </lineage>
</organism>
<dbReference type="KEGG" id="nfu:107393365"/>
<feature type="domain" description="Fibronectin type-III" evidence="12">
    <location>
        <begin position="406"/>
        <end position="499"/>
    </location>
</feature>
<dbReference type="GO" id="GO:0005886">
    <property type="term" value="C:plasma membrane"/>
    <property type="evidence" value="ECO:0007669"/>
    <property type="project" value="UniProtKB-ARBA"/>
</dbReference>
<reference evidence="13" key="2">
    <citation type="submission" date="2020-03" db="EMBL/GenBank/DDBJ databases">
        <title>Intra-Species Differences in Population Size shape Life History and Genome Evolution.</title>
        <authorList>
            <person name="Willemsen D."/>
            <person name="Cui R."/>
            <person name="Valenzano D.R."/>
        </authorList>
    </citation>
    <scope>NUCLEOTIDE SEQUENCE</scope>
    <source>
        <strain evidence="13">GRZ</strain>
        <tissue evidence="13">Whole</tissue>
    </source>
</reference>
<evidence type="ECO:0000256" key="5">
    <source>
        <dbReference type="ARBA" id="ARBA00022737"/>
    </source>
</evidence>
<feature type="signal peptide" evidence="11">
    <location>
        <begin position="1"/>
        <end position="21"/>
    </location>
</feature>
<dbReference type="Proteomes" id="UP000694548">
    <property type="component" value="Chromosome sgr17"/>
</dbReference>
<evidence type="ECO:0000256" key="1">
    <source>
        <dbReference type="ARBA" id="ARBA00004479"/>
    </source>
</evidence>
<dbReference type="InterPro" id="IPR003961">
    <property type="entry name" value="FN3_dom"/>
</dbReference>
<dbReference type="InterPro" id="IPR036116">
    <property type="entry name" value="FN3_sf"/>
</dbReference>
<dbReference type="Gene3D" id="2.60.40.10">
    <property type="entry name" value="Immunoglobulins"/>
    <property type="match status" value="5"/>
</dbReference>
<feature type="domain" description="Fibronectin type-III" evidence="12">
    <location>
        <begin position="222"/>
        <end position="317"/>
    </location>
</feature>
<keyword evidence="9" id="KW-0325">Glycoprotein</keyword>
<evidence type="ECO:0000256" key="8">
    <source>
        <dbReference type="ARBA" id="ARBA00023170"/>
    </source>
</evidence>
<dbReference type="RefSeq" id="XP_015827149.3">
    <property type="nucleotide sequence ID" value="XM_015971663.3"/>
</dbReference>
<dbReference type="OrthoDB" id="10005435at2759"/>
<dbReference type="GeneID" id="107393365"/>
<evidence type="ECO:0000313" key="13">
    <source>
        <dbReference type="EMBL" id="KAF7203250.1"/>
    </source>
</evidence>
<dbReference type="SMART" id="SM00060">
    <property type="entry name" value="FN3"/>
    <property type="match status" value="4"/>
</dbReference>
<keyword evidence="3 10" id="KW-0812">Transmembrane</keyword>
<dbReference type="PANTHER" id="PTHR48423">
    <property type="entry name" value="INTERLEUKIN-27 RECEPTOR SUBUNIT ALPHA"/>
    <property type="match status" value="1"/>
</dbReference>
<dbReference type="SUPFAM" id="SSF49265">
    <property type="entry name" value="Fibronectin type III"/>
    <property type="match status" value="3"/>
</dbReference>
<reference evidence="14" key="3">
    <citation type="submission" date="2025-05" db="UniProtKB">
        <authorList>
            <consortium name="Ensembl"/>
        </authorList>
    </citation>
    <scope>IDENTIFICATION</scope>
</reference>
<reference evidence="14" key="1">
    <citation type="submission" date="2014-08" db="EMBL/GenBank/DDBJ databases">
        <authorList>
            <person name="Senf B."/>
            <person name="Petzold A."/>
            <person name="Downie B.R."/>
            <person name="Koch P."/>
            <person name="Platzer M."/>
        </authorList>
    </citation>
    <scope>NUCLEOTIDE SEQUENCE [LARGE SCALE GENOMIC DNA]</scope>
    <source>
        <strain evidence="14">GRZ</strain>
    </source>
</reference>
<dbReference type="Proteomes" id="UP000822369">
    <property type="component" value="Chromosome 17"/>
</dbReference>
<keyword evidence="8 13" id="KW-0675">Receptor</keyword>
<evidence type="ECO:0000256" key="11">
    <source>
        <dbReference type="SAM" id="SignalP"/>
    </source>
</evidence>
<dbReference type="PANTHER" id="PTHR48423:SF1">
    <property type="entry name" value="INTERLEUKIN-27 RECEPTOR SUBUNIT ALPHA"/>
    <property type="match status" value="1"/>
</dbReference>
<comment type="subcellular location">
    <subcellularLocation>
        <location evidence="1">Membrane</location>
        <topology evidence="1">Single-pass type I membrane protein</topology>
    </subcellularLocation>
</comment>
<dbReference type="OMA" id="KWAKECT"/>